<feature type="chain" id="PRO_5030654821" evidence="1">
    <location>
        <begin position="24"/>
        <end position="55"/>
    </location>
</feature>
<evidence type="ECO:0000256" key="1">
    <source>
        <dbReference type="SAM" id="SignalP"/>
    </source>
</evidence>
<keyword evidence="1" id="KW-0732">Signal</keyword>
<evidence type="ECO:0000313" key="3">
    <source>
        <dbReference type="Proteomes" id="UP000005640"/>
    </source>
</evidence>
<organism evidence="2 3">
    <name type="scientific">Homo sapiens</name>
    <name type="common">Human</name>
    <dbReference type="NCBI Taxonomy" id="9606"/>
    <lineage>
        <taxon>Eukaryota</taxon>
        <taxon>Metazoa</taxon>
        <taxon>Chordata</taxon>
        <taxon>Craniata</taxon>
        <taxon>Vertebrata</taxon>
        <taxon>Euteleostomi</taxon>
        <taxon>Mammalia</taxon>
        <taxon>Eutheria</taxon>
        <taxon>Euarchontoglires</taxon>
        <taxon>Primates</taxon>
        <taxon>Haplorrhini</taxon>
        <taxon>Catarrhini</taxon>
        <taxon>Hominidae</taxon>
        <taxon>Homo</taxon>
    </lineage>
</organism>
<sequence length="55" mass="6392">MDVRALPWLPWLLWLLCRGGGDADSRAPFTPTWPRSREREAAAFRTSILEFFISQ</sequence>
<reference evidence="2" key="5">
    <citation type="submission" date="2025-09" db="UniProtKB">
        <authorList>
            <consortium name="Ensembl"/>
        </authorList>
    </citation>
    <scope>IDENTIFICATION</scope>
</reference>
<accession>A0A7P0Z4I5</accession>
<reference evidence="2 3" key="1">
    <citation type="journal article" date="2001" name="Nature">
        <title>Initial sequencing and analysis of the human genome.</title>
        <authorList>
            <consortium name="International Human Genome Sequencing Consortium"/>
            <person name="Lander E.S."/>
            <person name="Linton L.M."/>
            <person name="Birren B."/>
            <person name="Nusbaum C."/>
            <person name="Zody M.C."/>
            <person name="Baldwin J."/>
            <person name="Devon K."/>
            <person name="Dewar K."/>
            <person name="Doyle M."/>
            <person name="FitzHugh W."/>
            <person name="Funke R."/>
            <person name="Gage D."/>
            <person name="Harris K."/>
            <person name="Heaford A."/>
            <person name="Howland J."/>
            <person name="Kann L."/>
            <person name="Lehoczky J."/>
            <person name="LeVine R."/>
            <person name="McEwan P."/>
            <person name="McKernan K."/>
            <person name="Meldrim J."/>
            <person name="Mesirov J.P."/>
            <person name="Miranda C."/>
            <person name="Morris W."/>
            <person name="Naylor J."/>
            <person name="Raymond C."/>
            <person name="Rosetti M."/>
            <person name="Santos R."/>
            <person name="Sheridan A."/>
            <person name="Sougnez C."/>
            <person name="Stange-Thomann N."/>
            <person name="Stojanovic N."/>
            <person name="Subramanian A."/>
            <person name="Wyman D."/>
            <person name="Rogers J."/>
            <person name="Sulston J."/>
            <person name="Ainscough R."/>
            <person name="Beck S."/>
            <person name="Bentley D."/>
            <person name="Burton J."/>
            <person name="Clee C."/>
            <person name="Carter N."/>
            <person name="Coulson A."/>
            <person name="Deadman R."/>
            <person name="Deloukas P."/>
            <person name="Dunham A."/>
            <person name="Dunham I."/>
            <person name="Durbin R."/>
            <person name="French L."/>
            <person name="Grafham D."/>
            <person name="Gregory S."/>
            <person name="Hubbard T."/>
            <person name="Humphray S."/>
            <person name="Hunt A."/>
            <person name="Jones M."/>
            <person name="Lloyd C."/>
            <person name="McMurray A."/>
            <person name="Matthews L."/>
            <person name="Mercer S."/>
            <person name="Milne S."/>
            <person name="Mullikin J.C."/>
            <person name="Mungall A."/>
            <person name="Plumb R."/>
            <person name="Ross M."/>
            <person name="Shownkeen R."/>
            <person name="Sims S."/>
            <person name="Waterston R.H."/>
            <person name="Wilson R.K."/>
            <person name="Hillier L.W."/>
            <person name="McPherson J.D."/>
            <person name="Marra M.A."/>
            <person name="Mardis E.R."/>
            <person name="Fulton L.A."/>
            <person name="Chinwalla A.T."/>
            <person name="Pepin K.H."/>
            <person name="Gish W.R."/>
            <person name="Chissoe S.L."/>
            <person name="Wendl M.C."/>
            <person name="Delehaunty K.D."/>
            <person name="Miner T.L."/>
            <person name="Delehaunty A."/>
            <person name="Kramer J.B."/>
            <person name="Cook L.L."/>
            <person name="Fulton R.S."/>
            <person name="Johnson D.L."/>
            <person name="Minx P.J."/>
            <person name="Clifton S.W."/>
            <person name="Hawkins T."/>
            <person name="Branscomb E."/>
            <person name="Predki P."/>
            <person name="Richardson P."/>
            <person name="Wenning S."/>
            <person name="Slezak T."/>
            <person name="Doggett N."/>
            <person name="Cheng J.F."/>
            <person name="Olsen A."/>
            <person name="Lucas S."/>
            <person name="Elkin C."/>
            <person name="Uberbacher E."/>
            <person name="Frazier M."/>
            <person name="Gibbs R.A."/>
            <person name="Muzny D.M."/>
            <person name="Scherer S.E."/>
            <person name="Bouck J.B."/>
            <person name="Sodergren E.J."/>
            <person name="Worley K.C."/>
            <person name="Rives C.M."/>
            <person name="Gorrell J.H."/>
            <person name="Metzker M.L."/>
            <person name="Naylor S.L."/>
            <person name="Kucherlapati R.S."/>
            <person name="Nelson D.L."/>
            <person name="Weinstock G.M."/>
            <person name="Sakaki Y."/>
            <person name="Fujiyama A."/>
            <person name="Hattori M."/>
            <person name="Yada T."/>
            <person name="Toyoda A."/>
            <person name="Itoh T."/>
            <person name="Kawagoe C."/>
            <person name="Watanabe H."/>
            <person name="Totoki Y."/>
            <person name="Taylor T."/>
            <person name="Weissenbach J."/>
            <person name="Heilig R."/>
            <person name="Saurin W."/>
            <person name="Artiguenave F."/>
            <person name="Brottier P."/>
            <person name="Bruls T."/>
            <person name="Pelletier E."/>
            <person name="Robert C."/>
            <person name="Wincker P."/>
            <person name="Smith D.R."/>
            <person name="Doucette-Stamm L."/>
            <person name="Rubenfield M."/>
            <person name="Weinstock K."/>
            <person name="Lee H.M."/>
            <person name="Dubois J."/>
            <person name="Rosenthal A."/>
            <person name="Platzer M."/>
            <person name="Nyakatura G."/>
            <person name="Taudien S."/>
            <person name="Rump A."/>
            <person name="Yang H."/>
            <person name="Yu J."/>
            <person name="Wang J."/>
            <person name="Huang G."/>
            <person name="Gu J."/>
            <person name="Hood L."/>
            <person name="Rowen L."/>
            <person name="Madan A."/>
            <person name="Qin S."/>
            <person name="Davis R.W."/>
            <person name="Federspiel N.A."/>
            <person name="Abola A.P."/>
            <person name="Proctor M.J."/>
            <person name="Myers R.M."/>
            <person name="Schmutz J."/>
            <person name="Dickson M."/>
            <person name="Grimwood J."/>
            <person name="Cox D.R."/>
            <person name="Olson M.V."/>
            <person name="Kaul R."/>
            <person name="Raymond C."/>
            <person name="Shimizu N."/>
            <person name="Kawasaki K."/>
            <person name="Minoshima S."/>
            <person name="Evans G.A."/>
            <person name="Athanasiou M."/>
            <person name="Schultz R."/>
            <person name="Roe B.A."/>
            <person name="Chen F."/>
            <person name="Pan H."/>
            <person name="Ramser J."/>
            <person name="Lehrach H."/>
            <person name="Reinhardt R."/>
            <person name="McCombie W.R."/>
            <person name="de la Bastide M."/>
            <person name="Dedhia N."/>
            <person name="Blocker H."/>
            <person name="Hornischer K."/>
            <person name="Nordsiek G."/>
            <person name="Agarwala R."/>
            <person name="Aravind L."/>
            <person name="Bailey J.A."/>
            <person name="Bateman A."/>
            <person name="Batzoglou S."/>
            <person name="Birney E."/>
            <person name="Bork P."/>
            <person name="Brown D.G."/>
            <person name="Burge C.B."/>
            <person name="Cerutti L."/>
            <person name="Chen H.C."/>
            <person name="Church D."/>
            <person name="Clamp M."/>
            <person name="Copley R.R."/>
            <person name="Doerks T."/>
            <person name="Eddy S.R."/>
            <person name="Eichler E.E."/>
            <person name="Furey T.S."/>
            <person name="Galagan J."/>
            <person name="Gilbert J.G."/>
            <person name="Harmon C."/>
            <person name="Hayashizaki Y."/>
            <person name="Haussler D."/>
            <person name="Hermjakob H."/>
            <person name="Hokamp K."/>
            <person name="Jang W."/>
            <person name="Johnson L.S."/>
            <person name="Jones T.A."/>
            <person name="Kasif S."/>
            <person name="Kaspryzk A."/>
            <person name="Kennedy S."/>
            <person name="Kent W.J."/>
            <person name="Kitts P."/>
            <person name="Koonin E.V."/>
            <person name="Korf I."/>
            <person name="Kulp D."/>
            <person name="Lancet D."/>
            <person name="Lowe T.M."/>
            <person name="McLysaght A."/>
            <person name="Mikkelsen T."/>
            <person name="Moran J.V."/>
            <person name="Mulder N."/>
            <person name="Pollara V.J."/>
            <person name="Ponting C.P."/>
            <person name="Schuler G."/>
            <person name="Schultz J."/>
            <person name="Slater G."/>
            <person name="Smit A.F."/>
            <person name="Stupka E."/>
            <person name="Szustakowski J."/>
            <person name="Thierry-Mieg D."/>
            <person name="Thierry-Mieg J."/>
            <person name="Wagner L."/>
            <person name="Wallis J."/>
            <person name="Wheeler R."/>
            <person name="Williams A."/>
            <person name="Wolf Y.I."/>
            <person name="Wolfe K.H."/>
            <person name="Yang S.P."/>
            <person name="Yeh R.F."/>
            <person name="Collins F."/>
            <person name="Guyer M.S."/>
            <person name="Peterson J."/>
            <person name="Felsenfeld A."/>
            <person name="Wetterstrand K.A."/>
            <person name="Patrinos A."/>
            <person name="Morgan M.J."/>
            <person name="de Jong P."/>
            <person name="Catanese J.J."/>
            <person name="Osoegawa K."/>
            <person name="Shizuya H."/>
            <person name="Choi S."/>
            <person name="Chen Y.J."/>
        </authorList>
    </citation>
    <scope>NUCLEOTIDE SEQUENCE [LARGE SCALE GENOMIC DNA]</scope>
</reference>
<dbReference type="Ensembl" id="ENST00000679625.1">
    <property type="protein sequence ID" value="ENSP00000506073.1"/>
    <property type="gene ID" value="ENSG00000256043.5"/>
</dbReference>
<dbReference type="Ensembl" id="ENST00000679625.1">
    <property type="protein sequence ID" value="ENSP00000506073.1"/>
    <property type="gene ID" value="ENSG00000256043.6"/>
</dbReference>
<dbReference type="OpenTargets" id="ENSG00000256043"/>
<protein>
    <submittedName>
        <fullName evidence="2">Cathepsin O</fullName>
    </submittedName>
</protein>
<keyword evidence="3" id="KW-1185">Reference proteome</keyword>
<keyword evidence="4 5" id="KW-1267">Proteomics identification</keyword>
<feature type="signal peptide" evidence="1">
    <location>
        <begin position="1"/>
        <end position="23"/>
    </location>
</feature>
<name>A0A7P0Z4I5_HUMAN</name>
<proteinExistence type="evidence at protein level"/>
<dbReference type="HGNC" id="HGNC:2542">
    <property type="gene designation" value="CTSO"/>
</dbReference>
<dbReference type="EMBL" id="AC093830">
    <property type="status" value="NOT_ANNOTATED_CDS"/>
    <property type="molecule type" value="Genomic_DNA"/>
</dbReference>
<reference evidence="2" key="4">
    <citation type="submission" date="2025-08" db="UniProtKB">
        <authorList>
            <consortium name="Ensembl"/>
        </authorList>
    </citation>
    <scope>IDENTIFICATION</scope>
</reference>
<gene>
    <name evidence="2" type="primary">CTSO</name>
</gene>
<dbReference type="SMR" id="A0A7P0Z4I5"/>
<dbReference type="Proteomes" id="UP000005640">
    <property type="component" value="Chromosome 4"/>
</dbReference>
<dbReference type="OrthoDB" id="498368at2759"/>
<dbReference type="GeneTree" id="ENSGT00940000159253"/>
<reference evidence="2 3" key="3">
    <citation type="journal article" date="2005" name="Nature">
        <title>Generation and annotation of the DNA sequences of human chromosomes 2 and 4.</title>
        <authorList>
            <person name="Hillier L.W."/>
            <person name="Graves T.A."/>
            <person name="Fulton R.S."/>
            <person name="Fulton L.A."/>
            <person name="Pepin K.H."/>
            <person name="Minx P."/>
            <person name="Wagner-McPherson C."/>
            <person name="Layman D."/>
            <person name="Wylie K."/>
            <person name="Sekhon M."/>
            <person name="Becker M.C."/>
            <person name="Fewell G.A."/>
            <person name="Delehaunty K.D."/>
            <person name="Miner T.L."/>
            <person name="Nash W.E."/>
            <person name="Kremitzki C."/>
            <person name="Oddy L."/>
            <person name="Du H."/>
            <person name="Sun H."/>
            <person name="Bradshaw-Cordum H."/>
            <person name="Ali J."/>
            <person name="Carter J."/>
            <person name="Cordes M."/>
            <person name="Harris A."/>
            <person name="Isak A."/>
            <person name="van Brunt A."/>
            <person name="Nguyen C."/>
            <person name="Du F."/>
            <person name="Courtney L."/>
            <person name="Kalicki J."/>
            <person name="Ozersky P."/>
            <person name="Abbott S."/>
            <person name="Armstrong J."/>
            <person name="Belter E.A."/>
            <person name="Caruso L."/>
            <person name="Cedroni M."/>
            <person name="Cotton M."/>
            <person name="Davidson T."/>
            <person name="Desai A."/>
            <person name="Elliott G."/>
            <person name="Erb T."/>
            <person name="Fronick C."/>
            <person name="Gaige T."/>
            <person name="Haakenson W."/>
            <person name="Haglund K."/>
            <person name="Holmes A."/>
            <person name="Harkins R."/>
            <person name="Kim K."/>
            <person name="Kruchowski S.S."/>
            <person name="Strong C.M."/>
            <person name="Grewal N."/>
            <person name="Goyea E."/>
            <person name="Hou S."/>
            <person name="Levy A."/>
            <person name="Martinka S."/>
            <person name="Mead K."/>
            <person name="McLellan M.D."/>
            <person name="Meyer R."/>
            <person name="Randall-Maher J."/>
            <person name="Tomlinson C."/>
            <person name="Dauphin-Kohlberg S."/>
            <person name="Kozlowicz-Reilly A."/>
            <person name="Shah N."/>
            <person name="Swearengen-Shahid S."/>
            <person name="Snider J."/>
            <person name="Strong J.T."/>
            <person name="Thompson J."/>
            <person name="Yoakum M."/>
            <person name="Leonard S."/>
            <person name="Pearman C."/>
            <person name="Trani L."/>
            <person name="Radionenko M."/>
            <person name="Waligorski J.E."/>
            <person name="Wang C."/>
            <person name="Rock S.M."/>
            <person name="Tin-Wollam A.M."/>
            <person name="Maupin R."/>
            <person name="Latreille P."/>
            <person name="Wendl M.C."/>
            <person name="Yang S.P."/>
            <person name="Pohl C."/>
            <person name="Wallis J.W."/>
            <person name="Spieth J."/>
            <person name="Bieri T.A."/>
            <person name="Berkowicz N."/>
            <person name="Nelson J.O."/>
            <person name="Osborne J."/>
            <person name="Ding L."/>
            <person name="Meyer R."/>
            <person name="Sabo A."/>
            <person name="Shotland Y."/>
            <person name="Sinha P."/>
            <person name="Wohldmann P.E."/>
            <person name="Cook L.L."/>
            <person name="Hickenbotham M.T."/>
            <person name="Eldred J."/>
            <person name="Williams D."/>
            <person name="Jones T.A."/>
            <person name="She X."/>
            <person name="Ciccarelli F.D."/>
            <person name="Izaurralde E."/>
            <person name="Taylor J."/>
            <person name="Schmutz J."/>
            <person name="Myers R.M."/>
            <person name="Cox D.R."/>
            <person name="Huang X."/>
            <person name="McPherson J.D."/>
            <person name="Mardis E.R."/>
            <person name="Clifton S.W."/>
            <person name="Warren W.C."/>
            <person name="Chinwalla A.T."/>
            <person name="Eddy S.R."/>
            <person name="Marra M.A."/>
            <person name="Ovcharenko I."/>
            <person name="Furey T.S."/>
            <person name="Miller W."/>
            <person name="Eichler E.E."/>
            <person name="Bork P."/>
            <person name="Suyama M."/>
            <person name="Torrents D."/>
            <person name="Waterston R.H."/>
            <person name="Wilson R.K."/>
        </authorList>
    </citation>
    <scope>NUCLEOTIDE SEQUENCE [LARGE SCALE GENOMIC DNA]</scope>
</reference>
<dbReference type="AlphaFoldDB" id="A0A7P0Z4I5"/>
<evidence type="ECO:0007829" key="5">
    <source>
        <dbReference type="ProteomicsDB" id="A0A7P0Z4I5"/>
    </source>
</evidence>
<reference evidence="2 3" key="2">
    <citation type="journal article" date="2004" name="Nature">
        <title>Finishing the euchromatic sequence of the human genome.</title>
        <authorList>
            <consortium name="International Human Genome Sequencing Consortium"/>
        </authorList>
    </citation>
    <scope>NUCLEOTIDE SEQUENCE [LARGE SCALE GENOMIC DNA]</scope>
</reference>
<dbReference type="Bgee" id="ENSG00000256043">
    <property type="expression patterns" value="Expressed in calcaneal tendon and 100 other cell types or tissues"/>
</dbReference>
<evidence type="ECO:0007829" key="4">
    <source>
        <dbReference type="PeptideAtlas" id="A0A7P0Z4I5"/>
    </source>
</evidence>
<evidence type="ECO:0000313" key="2">
    <source>
        <dbReference type="Ensembl" id="ENSP00000506073.1"/>
    </source>
</evidence>